<comment type="similarity">
    <text evidence="1">Belongs to the SMP-30/CGR1 family.</text>
</comment>
<keyword evidence="3" id="KW-0479">Metal-binding</keyword>
<dbReference type="PANTHER" id="PTHR10907:SF47">
    <property type="entry name" value="REGUCALCIN"/>
    <property type="match status" value="1"/>
</dbReference>
<feature type="binding site" evidence="3">
    <location>
        <position position="99"/>
    </location>
    <ligand>
        <name>substrate</name>
    </ligand>
</feature>
<dbReference type="Proteomes" id="UP000251558">
    <property type="component" value="Unassembled WGS sequence"/>
</dbReference>
<feature type="domain" description="SMP-30/Gluconolactonase/LRE-like region" evidence="4">
    <location>
        <begin position="14"/>
        <end position="255"/>
    </location>
</feature>
<keyword evidence="6" id="KW-1185">Reference proteome</keyword>
<reference evidence="5 6" key="2">
    <citation type="submission" date="2018-07" db="EMBL/GenBank/DDBJ databases">
        <title>Diversity of Mesorhizobium strains in Brazil.</title>
        <authorList>
            <person name="Helene L.C.F."/>
            <person name="Dall'Agnol R."/>
            <person name="Delamuta J.R.M."/>
            <person name="Hungria M."/>
        </authorList>
    </citation>
    <scope>NUCLEOTIDE SEQUENCE [LARGE SCALE GENOMIC DNA]</scope>
    <source>
        <strain evidence="5 6">AC99b</strain>
    </source>
</reference>
<dbReference type="AlphaFoldDB" id="A0A330HWC0"/>
<feature type="binding site" evidence="3">
    <location>
        <position position="197"/>
    </location>
    <ligand>
        <name>a divalent metal cation</name>
        <dbReference type="ChEBI" id="CHEBI:60240"/>
    </ligand>
</feature>
<name>A0A330HWC0_9HYPH</name>
<dbReference type="InterPro" id="IPR005511">
    <property type="entry name" value="SMP-30"/>
</dbReference>
<dbReference type="Gene3D" id="2.120.10.30">
    <property type="entry name" value="TolB, C-terminal domain"/>
    <property type="match status" value="1"/>
</dbReference>
<accession>A0A330HWC0</accession>
<dbReference type="GO" id="GO:0019853">
    <property type="term" value="P:L-ascorbic acid biosynthetic process"/>
    <property type="evidence" value="ECO:0007669"/>
    <property type="project" value="TreeGrafter"/>
</dbReference>
<protein>
    <submittedName>
        <fullName evidence="5">SMP-30/gluconolactonase/LRE family protein</fullName>
    </submittedName>
</protein>
<sequence>MTIVTEVFRSRDKLGEVPVWDVEEQALYWVDIENKRLRRFDHATGAIREWQFPERIGSFALREKGGLVCAFESGLSFFDPETGKIDWIARPEAHIPTNRFNDGKCDRKGRFWAGTMDDNLKDHSASLYRLDPDLKVTRLEDGICISNSLVWSLDNRIFYFADTPDDAIYAYDYDHEAGTIANRRLFASTADQPGTPDGSTIDEHGYLWNAQWDGWRLVRYAPDGSIDRIVELPVQRPSSCMFGGPDLATLYVTTAIWDSSGADLERQPLAGSLLALDVGVRGVPEPRFAG</sequence>
<dbReference type="Pfam" id="PF08450">
    <property type="entry name" value="SGL"/>
    <property type="match status" value="1"/>
</dbReference>
<organism evidence="5 6">
    <name type="scientific">Mesorhizobium hawassense</name>
    <dbReference type="NCBI Taxonomy" id="1209954"/>
    <lineage>
        <taxon>Bacteria</taxon>
        <taxon>Pseudomonadati</taxon>
        <taxon>Pseudomonadota</taxon>
        <taxon>Alphaproteobacteria</taxon>
        <taxon>Hyphomicrobiales</taxon>
        <taxon>Phyllobacteriaceae</taxon>
        <taxon>Mesorhizobium</taxon>
    </lineage>
</organism>
<feature type="binding site" evidence="3">
    <location>
        <position position="101"/>
    </location>
    <ligand>
        <name>substrate</name>
    </ligand>
</feature>
<feature type="binding site" evidence="3">
    <location>
        <position position="16"/>
    </location>
    <ligand>
        <name>a divalent metal cation</name>
        <dbReference type="ChEBI" id="CHEBI:60240"/>
    </ligand>
</feature>
<evidence type="ECO:0000256" key="3">
    <source>
        <dbReference type="PIRSR" id="PIRSR605511-2"/>
    </source>
</evidence>
<keyword evidence="3" id="KW-0862">Zinc</keyword>
<dbReference type="GO" id="GO:0005509">
    <property type="term" value="F:calcium ion binding"/>
    <property type="evidence" value="ECO:0007669"/>
    <property type="project" value="TreeGrafter"/>
</dbReference>
<comment type="caution">
    <text evidence="5">The sequence shown here is derived from an EMBL/GenBank/DDBJ whole genome shotgun (WGS) entry which is preliminary data.</text>
</comment>
<evidence type="ECO:0000256" key="1">
    <source>
        <dbReference type="ARBA" id="ARBA00008853"/>
    </source>
</evidence>
<dbReference type="RefSeq" id="WP_112096927.1">
    <property type="nucleotide sequence ID" value="NZ_QMBP01000003.1"/>
</dbReference>
<evidence type="ECO:0000259" key="4">
    <source>
        <dbReference type="Pfam" id="PF08450"/>
    </source>
</evidence>
<gene>
    <name evidence="5" type="ORF">DPM33_08275</name>
</gene>
<dbReference type="PANTHER" id="PTHR10907">
    <property type="entry name" value="REGUCALCIN"/>
    <property type="match status" value="1"/>
</dbReference>
<dbReference type="PRINTS" id="PR01790">
    <property type="entry name" value="SMP30FAMILY"/>
</dbReference>
<evidence type="ECO:0000313" key="6">
    <source>
        <dbReference type="Proteomes" id="UP000251558"/>
    </source>
</evidence>
<evidence type="ECO:0000313" key="5">
    <source>
        <dbReference type="EMBL" id="RAZ91294.1"/>
    </source>
</evidence>
<dbReference type="InterPro" id="IPR013658">
    <property type="entry name" value="SGL"/>
</dbReference>
<proteinExistence type="inferred from homology"/>
<dbReference type="OrthoDB" id="2633250at2"/>
<evidence type="ECO:0000256" key="2">
    <source>
        <dbReference type="PIRSR" id="PIRSR605511-1"/>
    </source>
</evidence>
<feature type="active site" description="Proton donor/acceptor" evidence="2">
    <location>
        <position position="197"/>
    </location>
</feature>
<reference evidence="6" key="1">
    <citation type="submission" date="2018-06" db="EMBL/GenBank/DDBJ databases">
        <authorList>
            <person name="Helene L.C."/>
            <person name="Dall'Agnol R."/>
            <person name="Delamuta J.R."/>
            <person name="Hungria M."/>
        </authorList>
    </citation>
    <scope>NUCLEOTIDE SEQUENCE [LARGE SCALE GENOMIC DNA]</scope>
    <source>
        <strain evidence="6">AC99b</strain>
    </source>
</reference>
<dbReference type="EMBL" id="QMBP01000003">
    <property type="protein sequence ID" value="RAZ91294.1"/>
    <property type="molecule type" value="Genomic_DNA"/>
</dbReference>
<feature type="binding site" evidence="3">
    <location>
        <position position="147"/>
    </location>
    <ligand>
        <name>a divalent metal cation</name>
        <dbReference type="ChEBI" id="CHEBI:60240"/>
    </ligand>
</feature>
<comment type="cofactor">
    <cofactor evidence="3">
        <name>Zn(2+)</name>
        <dbReference type="ChEBI" id="CHEBI:29105"/>
    </cofactor>
    <text evidence="3">Binds 1 divalent metal cation per subunit.</text>
</comment>
<dbReference type="GO" id="GO:0004341">
    <property type="term" value="F:gluconolactonase activity"/>
    <property type="evidence" value="ECO:0007669"/>
    <property type="project" value="TreeGrafter"/>
</dbReference>
<dbReference type="SUPFAM" id="SSF63829">
    <property type="entry name" value="Calcium-dependent phosphotriesterase"/>
    <property type="match status" value="1"/>
</dbReference>
<dbReference type="InterPro" id="IPR011042">
    <property type="entry name" value="6-blade_b-propeller_TolB-like"/>
</dbReference>